<dbReference type="GO" id="GO:0031262">
    <property type="term" value="C:Ndc80 complex"/>
    <property type="evidence" value="ECO:0007669"/>
    <property type="project" value="InterPro"/>
</dbReference>
<keyword evidence="9" id="KW-0539">Nucleus</keyword>
<reference evidence="14" key="1">
    <citation type="journal article" date="2018" name="Nat. Microbiol.">
        <title>Leveraging single-cell genomics to expand the fungal tree of life.</title>
        <authorList>
            <person name="Ahrendt S.R."/>
            <person name="Quandt C.A."/>
            <person name="Ciobanu D."/>
            <person name="Clum A."/>
            <person name="Salamov A."/>
            <person name="Andreopoulos B."/>
            <person name="Cheng J.F."/>
            <person name="Woyke T."/>
            <person name="Pelin A."/>
            <person name="Henrissat B."/>
            <person name="Reynolds N.K."/>
            <person name="Benny G.L."/>
            <person name="Smith M.E."/>
            <person name="James T.Y."/>
            <person name="Grigoriev I.V."/>
        </authorList>
    </citation>
    <scope>NUCLEOTIDE SEQUENCE [LARGE SCALE GENOMIC DNA]</scope>
</reference>
<dbReference type="AlphaFoldDB" id="A0A4P9WAU6"/>
<keyword evidence="10" id="KW-0131">Cell cycle</keyword>
<dbReference type="GO" id="GO:0007052">
    <property type="term" value="P:mitotic spindle organization"/>
    <property type="evidence" value="ECO:0007669"/>
    <property type="project" value="TreeGrafter"/>
</dbReference>
<evidence type="ECO:0000256" key="9">
    <source>
        <dbReference type="ARBA" id="ARBA00023242"/>
    </source>
</evidence>
<proteinExistence type="inferred from homology"/>
<comment type="similarity">
    <text evidence="3">Belongs to the NUF2 family.</text>
</comment>
<dbReference type="GO" id="GO:0051383">
    <property type="term" value="P:kinetochore organization"/>
    <property type="evidence" value="ECO:0007669"/>
    <property type="project" value="TreeGrafter"/>
</dbReference>
<dbReference type="GO" id="GO:0051315">
    <property type="term" value="P:attachment of mitotic spindle microtubules to kinetochore"/>
    <property type="evidence" value="ECO:0007669"/>
    <property type="project" value="TreeGrafter"/>
</dbReference>
<keyword evidence="11" id="KW-0137">Centromere</keyword>
<evidence type="ECO:0000256" key="8">
    <source>
        <dbReference type="ARBA" id="ARBA00023054"/>
    </source>
</evidence>
<keyword evidence="5" id="KW-0132">Cell division</keyword>
<keyword evidence="6" id="KW-0498">Mitosis</keyword>
<keyword evidence="7" id="KW-0995">Kinetochore</keyword>
<dbReference type="Gene3D" id="1.10.418.60">
    <property type="entry name" value="Ncd80 complex, Nuf2 subunit"/>
    <property type="match status" value="1"/>
</dbReference>
<evidence type="ECO:0000256" key="4">
    <source>
        <dbReference type="ARBA" id="ARBA00022454"/>
    </source>
</evidence>
<dbReference type="InterPro" id="IPR005549">
    <property type="entry name" value="Kinetochore_Nuf2_N"/>
</dbReference>
<dbReference type="PANTHER" id="PTHR21650:SF2">
    <property type="entry name" value="KINETOCHORE PROTEIN NUF2"/>
    <property type="match status" value="1"/>
</dbReference>
<keyword evidence="14" id="KW-1185">Reference proteome</keyword>
<evidence type="ECO:0000256" key="6">
    <source>
        <dbReference type="ARBA" id="ARBA00022776"/>
    </source>
</evidence>
<dbReference type="OrthoDB" id="8194677at2759"/>
<evidence type="ECO:0000256" key="2">
    <source>
        <dbReference type="ARBA" id="ARBA00004629"/>
    </source>
</evidence>
<keyword evidence="8" id="KW-0175">Coiled coil</keyword>
<feature type="domain" description="Kinetochore protein Nuf2 N-terminal" evidence="12">
    <location>
        <begin position="17"/>
        <end position="146"/>
    </location>
</feature>
<comment type="subcellular location">
    <subcellularLocation>
        <location evidence="2">Chromosome</location>
        <location evidence="2">Centromere</location>
        <location evidence="2">Kinetochore</location>
    </subcellularLocation>
    <subcellularLocation>
        <location evidence="1">Nucleus</location>
    </subcellularLocation>
</comment>
<dbReference type="Pfam" id="PF03800">
    <property type="entry name" value="Nuf2"/>
    <property type="match status" value="1"/>
</dbReference>
<keyword evidence="4" id="KW-0158">Chromosome</keyword>
<evidence type="ECO:0000313" key="14">
    <source>
        <dbReference type="Proteomes" id="UP000269721"/>
    </source>
</evidence>
<accession>A0A4P9WAU6</accession>
<dbReference type="GO" id="GO:0005634">
    <property type="term" value="C:nucleus"/>
    <property type="evidence" value="ECO:0007669"/>
    <property type="project" value="UniProtKB-SubCell"/>
</dbReference>
<evidence type="ECO:0000259" key="12">
    <source>
        <dbReference type="Pfam" id="PF03800"/>
    </source>
</evidence>
<evidence type="ECO:0000256" key="5">
    <source>
        <dbReference type="ARBA" id="ARBA00022618"/>
    </source>
</evidence>
<name>A0A4P9WAU6_9FUNG</name>
<dbReference type="GO" id="GO:0051301">
    <property type="term" value="P:cell division"/>
    <property type="evidence" value="ECO:0007669"/>
    <property type="project" value="UniProtKB-KW"/>
</dbReference>
<evidence type="ECO:0000256" key="11">
    <source>
        <dbReference type="ARBA" id="ARBA00023328"/>
    </source>
</evidence>
<dbReference type="GO" id="GO:0044877">
    <property type="term" value="F:protein-containing complex binding"/>
    <property type="evidence" value="ECO:0007669"/>
    <property type="project" value="TreeGrafter"/>
</dbReference>
<dbReference type="Proteomes" id="UP000269721">
    <property type="component" value="Unassembled WGS sequence"/>
</dbReference>
<evidence type="ECO:0000256" key="3">
    <source>
        <dbReference type="ARBA" id="ARBA00005498"/>
    </source>
</evidence>
<evidence type="ECO:0000313" key="13">
    <source>
        <dbReference type="EMBL" id="RKO89731.1"/>
    </source>
</evidence>
<evidence type="ECO:0000256" key="1">
    <source>
        <dbReference type="ARBA" id="ARBA00004123"/>
    </source>
</evidence>
<organism evidence="13 14">
    <name type="scientific">Blyttiomyces helicus</name>
    <dbReference type="NCBI Taxonomy" id="388810"/>
    <lineage>
        <taxon>Eukaryota</taxon>
        <taxon>Fungi</taxon>
        <taxon>Fungi incertae sedis</taxon>
        <taxon>Chytridiomycota</taxon>
        <taxon>Chytridiomycota incertae sedis</taxon>
        <taxon>Chytridiomycetes</taxon>
        <taxon>Chytridiomycetes incertae sedis</taxon>
        <taxon>Blyttiomyces</taxon>
    </lineage>
</organism>
<dbReference type="InterPro" id="IPR038275">
    <property type="entry name" value="Nuf2_N_sf"/>
</dbReference>
<feature type="non-terminal residue" evidence="13">
    <location>
        <position position="149"/>
    </location>
</feature>
<gene>
    <name evidence="13" type="ORF">BDK51DRAFT_25865</name>
</gene>
<evidence type="ECO:0000256" key="10">
    <source>
        <dbReference type="ARBA" id="ARBA00023306"/>
    </source>
</evidence>
<dbReference type="EMBL" id="KZ995918">
    <property type="protein sequence ID" value="RKO89731.1"/>
    <property type="molecule type" value="Genomic_DNA"/>
</dbReference>
<evidence type="ECO:0000256" key="7">
    <source>
        <dbReference type="ARBA" id="ARBA00022838"/>
    </source>
</evidence>
<protein>
    <submittedName>
        <fullName evidence="13">Kinetochore protein Nuf2</fullName>
    </submittedName>
</protein>
<sequence length="149" mass="17002">MDSYTRSTSQPKNGGCYSFPSLKVSEILQCMSDLQIPFTEADLMQPTMQRVVPIYEAFLEIFVGVGRESQPSFAALEILEFPDLHQEAISILGFQRQLRKLMCGVGMEDFGIRDIVRPESPRLRRIISAVINFAKFREERSTKMGEFGR</sequence>
<dbReference type="GO" id="GO:0045132">
    <property type="term" value="P:meiotic chromosome segregation"/>
    <property type="evidence" value="ECO:0007669"/>
    <property type="project" value="TreeGrafter"/>
</dbReference>
<dbReference type="PANTHER" id="PTHR21650">
    <property type="entry name" value="MEMBRALIN/KINETOCHORE PROTEIN NUF2"/>
    <property type="match status" value="1"/>
</dbReference>